<feature type="compositionally biased region" description="Polar residues" evidence="1">
    <location>
        <begin position="64"/>
        <end position="86"/>
    </location>
</feature>
<feature type="compositionally biased region" description="Polar residues" evidence="1">
    <location>
        <begin position="203"/>
        <end position="214"/>
    </location>
</feature>
<dbReference type="AlphaFoldDB" id="A0A8E2EKR0"/>
<evidence type="ECO:0000256" key="1">
    <source>
        <dbReference type="SAM" id="MobiDB-lite"/>
    </source>
</evidence>
<feature type="region of interest" description="Disordered" evidence="1">
    <location>
        <begin position="277"/>
        <end position="604"/>
    </location>
</feature>
<sequence length="699" mass="77103">MSGSHPLAATVEDYDSDDSEVVTIGRRQVNVPGQANVAAKRSHPSDLGNEKPVEVVGPDAASDSGYSSHTAATMSSADSAQSQKSGSPPVNNADAAPAPSLSRRRPTLVDTRKSSSQNSPRKPLGRTGSSARRAREGREEAECTVQNCECKQSQQSRSRRPQPSPLDSALDISYPPFDQRSQRSDPSSQNPPQSPISARRPTPYSQNSTIIQPATTTTRRRSLSTSKTRPISYHAGVTPDAGYWVPGMPYPTPAERGPPSSMSAHYMQPMQPFPMMGATPPNNYYPQGHPLQTSPPYDAPRPALQPRTSSQYSTRRPTYNYGPPVISYEPQPFQSSSNISTRDRPSARYDSKNTSPSAFDTSSSEDEFDSEEDADRALMPPPKPKAAPQRRPSLRSSNTPNSYNNRLTQSQTLPERDRDRDARSSRPGTTNPSRSSSVRRPSLSSSGRAKATSYSNSSGSAKVTVETASSRRRQSYMGHERTYELEEKHRDADQFHEEPRYRGETQSYGGQQRRRQTDLDGRRRDENIVEDKKRDAELYQQRIRGDAVPALTEQALKAAKRSSRVPSGESDAGSTRSKNSSHDKASRISVSNRTNITNTANGEIKMRIDPSTSINLEFTGDMEGRTIRLAPADDGMAELIIGSSRGTEAIYKSERGSVSGRRTIAPRREAEEASVRSRRSSRSGRDTERRPLRRRQIEE</sequence>
<dbReference type="OrthoDB" id="5407458at2759"/>
<feature type="region of interest" description="Disordered" evidence="1">
    <location>
        <begin position="1"/>
        <end position="244"/>
    </location>
</feature>
<feature type="compositionally biased region" description="Basic and acidic residues" evidence="1">
    <location>
        <begin position="478"/>
        <end position="503"/>
    </location>
</feature>
<dbReference type="Proteomes" id="UP000250266">
    <property type="component" value="Unassembled WGS sequence"/>
</dbReference>
<name>A0A8E2EKR0_9PEZI</name>
<feature type="compositionally biased region" description="Polar residues" evidence="1">
    <location>
        <begin position="306"/>
        <end position="317"/>
    </location>
</feature>
<feature type="compositionally biased region" description="Polar residues" evidence="1">
    <location>
        <begin position="588"/>
        <end position="601"/>
    </location>
</feature>
<gene>
    <name evidence="2" type="ORF">K432DRAFT_18831</name>
</gene>
<feature type="compositionally biased region" description="Acidic residues" evidence="1">
    <location>
        <begin position="363"/>
        <end position="374"/>
    </location>
</feature>
<feature type="compositionally biased region" description="Polar residues" evidence="1">
    <location>
        <begin position="452"/>
        <end position="461"/>
    </location>
</feature>
<evidence type="ECO:0000313" key="2">
    <source>
        <dbReference type="EMBL" id="OCK85590.1"/>
    </source>
</evidence>
<keyword evidence="3" id="KW-1185">Reference proteome</keyword>
<feature type="region of interest" description="Disordered" evidence="1">
    <location>
        <begin position="652"/>
        <end position="699"/>
    </location>
</feature>
<organism evidence="2 3">
    <name type="scientific">Lepidopterella palustris CBS 459.81</name>
    <dbReference type="NCBI Taxonomy" id="1314670"/>
    <lineage>
        <taxon>Eukaryota</taxon>
        <taxon>Fungi</taxon>
        <taxon>Dikarya</taxon>
        <taxon>Ascomycota</taxon>
        <taxon>Pezizomycotina</taxon>
        <taxon>Dothideomycetes</taxon>
        <taxon>Pleosporomycetidae</taxon>
        <taxon>Mytilinidiales</taxon>
        <taxon>Argynnaceae</taxon>
        <taxon>Lepidopterella</taxon>
    </lineage>
</organism>
<feature type="compositionally biased region" description="Polar residues" evidence="1">
    <location>
        <begin position="394"/>
        <end position="413"/>
    </location>
</feature>
<feature type="compositionally biased region" description="Low complexity" evidence="1">
    <location>
        <begin position="433"/>
        <end position="448"/>
    </location>
</feature>
<feature type="compositionally biased region" description="Basic and acidic residues" evidence="1">
    <location>
        <begin position="515"/>
        <end position="537"/>
    </location>
</feature>
<feature type="compositionally biased region" description="Basic and acidic residues" evidence="1">
    <location>
        <begin position="341"/>
        <end position="351"/>
    </location>
</feature>
<dbReference type="EMBL" id="KV744816">
    <property type="protein sequence ID" value="OCK85590.1"/>
    <property type="molecule type" value="Genomic_DNA"/>
</dbReference>
<evidence type="ECO:0000313" key="3">
    <source>
        <dbReference type="Proteomes" id="UP000250266"/>
    </source>
</evidence>
<feature type="compositionally biased region" description="Low complexity" evidence="1">
    <location>
        <begin position="88"/>
        <end position="99"/>
    </location>
</feature>
<feature type="compositionally biased region" description="Basic and acidic residues" evidence="1">
    <location>
        <begin position="683"/>
        <end position="699"/>
    </location>
</feature>
<proteinExistence type="predicted"/>
<feature type="compositionally biased region" description="Polar residues" evidence="1">
    <location>
        <begin position="280"/>
        <end position="295"/>
    </location>
</feature>
<reference evidence="2 3" key="1">
    <citation type="journal article" date="2016" name="Nat. Commun.">
        <title>Ectomycorrhizal ecology is imprinted in the genome of the dominant symbiotic fungus Cenococcum geophilum.</title>
        <authorList>
            <consortium name="DOE Joint Genome Institute"/>
            <person name="Peter M."/>
            <person name="Kohler A."/>
            <person name="Ohm R.A."/>
            <person name="Kuo A."/>
            <person name="Krutzmann J."/>
            <person name="Morin E."/>
            <person name="Arend M."/>
            <person name="Barry K.W."/>
            <person name="Binder M."/>
            <person name="Choi C."/>
            <person name="Clum A."/>
            <person name="Copeland A."/>
            <person name="Grisel N."/>
            <person name="Haridas S."/>
            <person name="Kipfer T."/>
            <person name="LaButti K."/>
            <person name="Lindquist E."/>
            <person name="Lipzen A."/>
            <person name="Maire R."/>
            <person name="Meier B."/>
            <person name="Mihaltcheva S."/>
            <person name="Molinier V."/>
            <person name="Murat C."/>
            <person name="Poggeler S."/>
            <person name="Quandt C.A."/>
            <person name="Sperisen C."/>
            <person name="Tritt A."/>
            <person name="Tisserant E."/>
            <person name="Crous P.W."/>
            <person name="Henrissat B."/>
            <person name="Nehls U."/>
            <person name="Egli S."/>
            <person name="Spatafora J.W."/>
            <person name="Grigoriev I.V."/>
            <person name="Martin F.M."/>
        </authorList>
    </citation>
    <scope>NUCLEOTIDE SEQUENCE [LARGE SCALE GENOMIC DNA]</scope>
    <source>
        <strain evidence="2 3">CBS 459.81</strain>
    </source>
</reference>
<feature type="compositionally biased region" description="Basic and acidic residues" evidence="1">
    <location>
        <begin position="666"/>
        <end position="675"/>
    </location>
</feature>
<protein>
    <submittedName>
        <fullName evidence="2">Uncharacterized protein</fullName>
    </submittedName>
</protein>
<feature type="compositionally biased region" description="Basic and acidic residues" evidence="1">
    <location>
        <begin position="414"/>
        <end position="424"/>
    </location>
</feature>
<accession>A0A8E2EKR0</accession>